<name>A0A7L0JGW1_PIPCL</name>
<reference evidence="2 3" key="1">
    <citation type="submission" date="2019-09" db="EMBL/GenBank/DDBJ databases">
        <title>Bird 10,000 Genomes (B10K) Project - Family phase.</title>
        <authorList>
            <person name="Zhang G."/>
        </authorList>
    </citation>
    <scope>NUCLEOTIDE SEQUENCE [LARGE SCALE GENOMIC DNA]</scope>
    <source>
        <strain evidence="2">B10K-DU-007-02</strain>
        <tissue evidence="2">Mixed tissue sample</tissue>
    </source>
</reference>
<feature type="coiled-coil region" evidence="1">
    <location>
        <begin position="28"/>
        <end position="58"/>
    </location>
</feature>
<organism evidence="2 3">
    <name type="scientific">Piprites chloris</name>
    <name type="common">Wing-barred manakin</name>
    <dbReference type="NCBI Taxonomy" id="114369"/>
    <lineage>
        <taxon>Eukaryota</taxon>
        <taxon>Metazoa</taxon>
        <taxon>Chordata</taxon>
        <taxon>Craniata</taxon>
        <taxon>Vertebrata</taxon>
        <taxon>Euteleostomi</taxon>
        <taxon>Archelosauria</taxon>
        <taxon>Archosauria</taxon>
        <taxon>Dinosauria</taxon>
        <taxon>Saurischia</taxon>
        <taxon>Theropoda</taxon>
        <taxon>Coelurosauria</taxon>
        <taxon>Aves</taxon>
        <taxon>Neognathae</taxon>
        <taxon>Neoaves</taxon>
        <taxon>Telluraves</taxon>
        <taxon>Australaves</taxon>
        <taxon>Passeriformes</taxon>
        <taxon>Pipridae</taxon>
        <taxon>Piprites</taxon>
    </lineage>
</organism>
<keyword evidence="1" id="KW-0175">Coiled coil</keyword>
<evidence type="ECO:0000313" key="3">
    <source>
        <dbReference type="Proteomes" id="UP000520962"/>
    </source>
</evidence>
<feature type="non-terminal residue" evidence="2">
    <location>
        <position position="1"/>
    </location>
</feature>
<dbReference type="PANTHER" id="PTHR37476:SF1">
    <property type="entry name" value="COILED-COIL DOMAIN-CONTAINING PROTEIN 171"/>
    <property type="match status" value="1"/>
</dbReference>
<keyword evidence="3" id="KW-1185">Reference proteome</keyword>
<protein>
    <submittedName>
        <fullName evidence="2">CC171 protein</fullName>
    </submittedName>
</protein>
<comment type="caution">
    <text evidence="2">The sequence shown here is derived from an EMBL/GenBank/DDBJ whole genome shotgun (WGS) entry which is preliminary data.</text>
</comment>
<proteinExistence type="predicted"/>
<feature type="non-terminal residue" evidence="2">
    <location>
        <position position="195"/>
    </location>
</feature>
<dbReference type="Proteomes" id="UP000520962">
    <property type="component" value="Unassembled WGS sequence"/>
</dbReference>
<dbReference type="PANTHER" id="PTHR37476">
    <property type="entry name" value="COILED-COIL DOMAIN-CONTAINING PROTEIN 171"/>
    <property type="match status" value="1"/>
</dbReference>
<gene>
    <name evidence="2" type="primary">Ccdc171_4</name>
    <name evidence="2" type="ORF">PIPCHL_R01486</name>
</gene>
<accession>A0A7L0JGW1</accession>
<evidence type="ECO:0000256" key="1">
    <source>
        <dbReference type="SAM" id="Coils"/>
    </source>
</evidence>
<sequence>ASLQQLVFEYTRRLHIAEAECHSLGLQLAEIKWNFNEMKKEAEKAKSLQEQLNALQHVSIFDFKIVLMITQDDKHEELNNALQHESEARMLLLEQGRQLSELNDRLEMLFSETADRGRDLNLSTRSFPETAADMRKRDRVLNQQKKLLTEMEQDRRQLQEHVQRAEHALFTAENDRELIITHMKAVETTLQLVRI</sequence>
<evidence type="ECO:0000313" key="2">
    <source>
        <dbReference type="EMBL" id="NXK43350.1"/>
    </source>
</evidence>
<dbReference type="AlphaFoldDB" id="A0A7L0JGW1"/>
<dbReference type="EMBL" id="VXAH01000768">
    <property type="protein sequence ID" value="NXK43350.1"/>
    <property type="molecule type" value="Genomic_DNA"/>
</dbReference>
<feature type="coiled-coil region" evidence="1">
    <location>
        <begin position="141"/>
        <end position="175"/>
    </location>
</feature>